<accession>A0A4Y2ICC4</accession>
<name>A0A4Y2ICC4_ARAVE</name>
<reference evidence="2 3" key="1">
    <citation type="journal article" date="2019" name="Sci. Rep.">
        <title>Orb-weaving spider Araneus ventricosus genome elucidates the spidroin gene catalogue.</title>
        <authorList>
            <person name="Kono N."/>
            <person name="Nakamura H."/>
            <person name="Ohtoshi R."/>
            <person name="Moran D.A.P."/>
            <person name="Shinohara A."/>
            <person name="Yoshida Y."/>
            <person name="Fujiwara M."/>
            <person name="Mori M."/>
            <person name="Tomita M."/>
            <person name="Arakawa K."/>
        </authorList>
    </citation>
    <scope>NUCLEOTIDE SEQUENCE [LARGE SCALE GENOMIC DNA]</scope>
</reference>
<comment type="caution">
    <text evidence="2">The sequence shown here is derived from an EMBL/GenBank/DDBJ whole genome shotgun (WGS) entry which is preliminary data.</text>
</comment>
<evidence type="ECO:0000313" key="1">
    <source>
        <dbReference type="EMBL" id="GBM75148.1"/>
    </source>
</evidence>
<proteinExistence type="predicted"/>
<sequence length="108" mass="12255">MTHKDAGTSLEIPALWKKKQKDAGVCVPPDVWAQKDEHGSRVAVWKMPGLITRQEISFRALLLCFIPEQSALREIRLRKDGTEKASHNRPLFSVATQLNMKGKTTRLF</sequence>
<evidence type="ECO:0000313" key="3">
    <source>
        <dbReference type="Proteomes" id="UP000499080"/>
    </source>
</evidence>
<keyword evidence="3" id="KW-1185">Reference proteome</keyword>
<dbReference type="Proteomes" id="UP000499080">
    <property type="component" value="Unassembled WGS sequence"/>
</dbReference>
<dbReference type="AlphaFoldDB" id="A0A4Y2ICC4"/>
<organism evidence="2 3">
    <name type="scientific">Araneus ventricosus</name>
    <name type="common">Orbweaver spider</name>
    <name type="synonym">Epeira ventricosa</name>
    <dbReference type="NCBI Taxonomy" id="182803"/>
    <lineage>
        <taxon>Eukaryota</taxon>
        <taxon>Metazoa</taxon>
        <taxon>Ecdysozoa</taxon>
        <taxon>Arthropoda</taxon>
        <taxon>Chelicerata</taxon>
        <taxon>Arachnida</taxon>
        <taxon>Araneae</taxon>
        <taxon>Araneomorphae</taxon>
        <taxon>Entelegynae</taxon>
        <taxon>Araneoidea</taxon>
        <taxon>Araneidae</taxon>
        <taxon>Araneus</taxon>
    </lineage>
</organism>
<dbReference type="EMBL" id="BGPR01106094">
    <property type="protein sequence ID" value="GBM75200.1"/>
    <property type="molecule type" value="Genomic_DNA"/>
</dbReference>
<evidence type="ECO:0000313" key="2">
    <source>
        <dbReference type="EMBL" id="GBM75200.1"/>
    </source>
</evidence>
<protein>
    <submittedName>
        <fullName evidence="2">Uncharacterized protein</fullName>
    </submittedName>
</protein>
<dbReference type="EMBL" id="BGPR01106077">
    <property type="protein sequence ID" value="GBM75148.1"/>
    <property type="molecule type" value="Genomic_DNA"/>
</dbReference>
<gene>
    <name evidence="2" type="ORF">AVEN_124736_1</name>
    <name evidence="1" type="ORF">AVEN_95781_1</name>
</gene>